<organism evidence="5 6">
    <name type="scientific">Melaminivora suipulveris</name>
    <dbReference type="NCBI Taxonomy" id="2109913"/>
    <lineage>
        <taxon>Bacteria</taxon>
        <taxon>Pseudomonadati</taxon>
        <taxon>Pseudomonadota</taxon>
        <taxon>Betaproteobacteria</taxon>
        <taxon>Burkholderiales</taxon>
        <taxon>Comamonadaceae</taxon>
        <taxon>Melaminivora</taxon>
    </lineage>
</organism>
<evidence type="ECO:0000313" key="6">
    <source>
        <dbReference type="Proteomes" id="UP000237925"/>
    </source>
</evidence>
<accession>A0A2R3Q8L8</accession>
<reference evidence="5 6" key="1">
    <citation type="submission" date="2018-03" db="EMBL/GenBank/DDBJ databases">
        <title>Genome sequencing of Melaminivora sp.</title>
        <authorList>
            <person name="Kim S.-J."/>
            <person name="Heo J."/>
            <person name="Ahn J.-H."/>
            <person name="Kwon S.-W."/>
        </authorList>
    </citation>
    <scope>NUCLEOTIDE SEQUENCE [LARGE SCALE GENOMIC DNA]</scope>
    <source>
        <strain evidence="5 6">SC2-9</strain>
    </source>
</reference>
<dbReference type="GO" id="GO:0046872">
    <property type="term" value="F:metal ion binding"/>
    <property type="evidence" value="ECO:0007669"/>
    <property type="project" value="UniProtKB-KW"/>
</dbReference>
<sequence>MLQRAVVIVLLFSVWLWAPVQGLPVWQRALAAALTALAGCAPVLLLQALQGGQMDYATIARLQVPAGWALATLGLALPLVALRDVLWAGARLAGAPGAAAWLHGAVATPLALLAAALVAAAGVWLALQPPRVHEQPVELARLPAGLDGLRVAVLADIHATPVNDTRFVQTLVERALAARPDLIVLAGDLVDGDVATTGPHIAPLAGLQAPLGVWVAPGNHEYYSGYDAWMRHFRSLGLQVLENRSQLLEVKGARLALSGIGDPAYAQVARRGSDPLRPQGIAPDVAAVAAQARAARADFHLLLAHQPRLAHDNAAHGVDLQISGHTHGGQILGLDRWLIARFNNGFVRGLYPVDGMRLFVSNGAGLWAGFAVRLGVPPRIDILELRRPAASAR</sequence>
<keyword evidence="3" id="KW-0472">Membrane</keyword>
<dbReference type="GO" id="GO:0008758">
    <property type="term" value="F:UDP-2,3-diacylglucosamine hydrolase activity"/>
    <property type="evidence" value="ECO:0007669"/>
    <property type="project" value="TreeGrafter"/>
</dbReference>
<feature type="domain" description="Calcineurin-like phosphoesterase" evidence="4">
    <location>
        <begin position="149"/>
        <end position="328"/>
    </location>
</feature>
<evidence type="ECO:0000313" key="5">
    <source>
        <dbReference type="EMBL" id="AVO48111.1"/>
    </source>
</evidence>
<gene>
    <name evidence="5" type="ORF">C6568_01705</name>
</gene>
<dbReference type="OrthoDB" id="9780884at2"/>
<dbReference type="InterPro" id="IPR029052">
    <property type="entry name" value="Metallo-depent_PP-like"/>
</dbReference>
<evidence type="ECO:0000256" key="2">
    <source>
        <dbReference type="ARBA" id="ARBA00022801"/>
    </source>
</evidence>
<evidence type="ECO:0000259" key="4">
    <source>
        <dbReference type="Pfam" id="PF00149"/>
    </source>
</evidence>
<dbReference type="GO" id="GO:0009245">
    <property type="term" value="P:lipid A biosynthetic process"/>
    <property type="evidence" value="ECO:0007669"/>
    <property type="project" value="TreeGrafter"/>
</dbReference>
<dbReference type="Pfam" id="PF00149">
    <property type="entry name" value="Metallophos"/>
    <property type="match status" value="1"/>
</dbReference>
<dbReference type="InterPro" id="IPR051158">
    <property type="entry name" value="Metallophosphoesterase_sf"/>
</dbReference>
<dbReference type="Gene3D" id="3.60.21.10">
    <property type="match status" value="1"/>
</dbReference>
<dbReference type="PANTHER" id="PTHR31302:SF31">
    <property type="entry name" value="PHOSPHODIESTERASE YAEI"/>
    <property type="match status" value="1"/>
</dbReference>
<keyword evidence="1" id="KW-0479">Metal-binding</keyword>
<keyword evidence="3" id="KW-0812">Transmembrane</keyword>
<keyword evidence="3" id="KW-1133">Transmembrane helix</keyword>
<name>A0A2R3Q8L8_9BURK</name>
<dbReference type="InterPro" id="IPR004843">
    <property type="entry name" value="Calcineurin-like_PHP"/>
</dbReference>
<dbReference type="RefSeq" id="WP_106682594.1">
    <property type="nucleotide sequence ID" value="NZ_CP027667.1"/>
</dbReference>
<dbReference type="CDD" id="cd07385">
    <property type="entry name" value="MPP_YkuE_C"/>
    <property type="match status" value="1"/>
</dbReference>
<keyword evidence="6" id="KW-1185">Reference proteome</keyword>
<dbReference type="EMBL" id="CP027667">
    <property type="protein sequence ID" value="AVO48111.1"/>
    <property type="molecule type" value="Genomic_DNA"/>
</dbReference>
<keyword evidence="2" id="KW-0378">Hydrolase</keyword>
<dbReference type="PANTHER" id="PTHR31302">
    <property type="entry name" value="TRANSMEMBRANE PROTEIN WITH METALLOPHOSPHOESTERASE DOMAIN-RELATED"/>
    <property type="match status" value="1"/>
</dbReference>
<feature type="transmembrane region" description="Helical" evidence="3">
    <location>
        <begin position="101"/>
        <end position="127"/>
    </location>
</feature>
<feature type="transmembrane region" description="Helical" evidence="3">
    <location>
        <begin position="62"/>
        <end position="81"/>
    </location>
</feature>
<feature type="transmembrane region" description="Helical" evidence="3">
    <location>
        <begin position="32"/>
        <end position="50"/>
    </location>
</feature>
<evidence type="ECO:0000256" key="1">
    <source>
        <dbReference type="ARBA" id="ARBA00022723"/>
    </source>
</evidence>
<dbReference type="GO" id="GO:0016020">
    <property type="term" value="C:membrane"/>
    <property type="evidence" value="ECO:0007669"/>
    <property type="project" value="GOC"/>
</dbReference>
<dbReference type="AlphaFoldDB" id="A0A2R3Q8L8"/>
<dbReference type="SUPFAM" id="SSF56300">
    <property type="entry name" value="Metallo-dependent phosphatases"/>
    <property type="match status" value="1"/>
</dbReference>
<proteinExistence type="predicted"/>
<dbReference type="Proteomes" id="UP000237925">
    <property type="component" value="Chromosome"/>
</dbReference>
<protein>
    <submittedName>
        <fullName evidence="5">Metallophosphatase</fullName>
    </submittedName>
</protein>
<evidence type="ECO:0000256" key="3">
    <source>
        <dbReference type="SAM" id="Phobius"/>
    </source>
</evidence>
<dbReference type="KEGG" id="mela:C6568_01705"/>